<dbReference type="InterPro" id="IPR045864">
    <property type="entry name" value="aa-tRNA-synth_II/BPL/LPL"/>
</dbReference>
<proteinExistence type="predicted"/>
<dbReference type="PANTHER" id="PTHR42753">
    <property type="entry name" value="MITOCHONDRIAL RIBOSOME PROTEIN L39/PROLYL-TRNA LIGASE FAMILY MEMBER"/>
    <property type="match status" value="1"/>
</dbReference>
<gene>
    <name evidence="2" type="ORF">UFOPK4444_01380</name>
</gene>
<dbReference type="Gene3D" id="3.40.50.800">
    <property type="entry name" value="Anticodon-binding domain"/>
    <property type="match status" value="1"/>
</dbReference>
<dbReference type="GO" id="GO:0004827">
    <property type="term" value="F:proline-tRNA ligase activity"/>
    <property type="evidence" value="ECO:0007669"/>
    <property type="project" value="TreeGrafter"/>
</dbReference>
<evidence type="ECO:0000259" key="1">
    <source>
        <dbReference type="Pfam" id="PF03129"/>
    </source>
</evidence>
<dbReference type="InterPro" id="IPR036621">
    <property type="entry name" value="Anticodon-bd_dom_sf"/>
</dbReference>
<dbReference type="Gene3D" id="3.30.930.10">
    <property type="entry name" value="Bira Bifunctional Protein, Domain 2"/>
    <property type="match status" value="1"/>
</dbReference>
<dbReference type="SUPFAM" id="SSF55681">
    <property type="entry name" value="Class II aaRS and biotin synthetases"/>
    <property type="match status" value="1"/>
</dbReference>
<dbReference type="InterPro" id="IPR050062">
    <property type="entry name" value="Pro-tRNA_synthetase"/>
</dbReference>
<evidence type="ECO:0000313" key="2">
    <source>
        <dbReference type="EMBL" id="CAB5162362.1"/>
    </source>
</evidence>
<dbReference type="PANTHER" id="PTHR42753:SF2">
    <property type="entry name" value="PROLINE--TRNA LIGASE"/>
    <property type="match status" value="1"/>
</dbReference>
<dbReference type="InterPro" id="IPR044140">
    <property type="entry name" value="ProRS_anticodon_short"/>
</dbReference>
<dbReference type="CDD" id="cd00861">
    <property type="entry name" value="ProRS_anticodon_short"/>
    <property type="match status" value="1"/>
</dbReference>
<feature type="domain" description="Anticodon-binding" evidence="1">
    <location>
        <begin position="60"/>
        <end position="149"/>
    </location>
</feature>
<dbReference type="Pfam" id="PF03129">
    <property type="entry name" value="HGTP_anticodon"/>
    <property type="match status" value="1"/>
</dbReference>
<organism evidence="2">
    <name type="scientific">freshwater metagenome</name>
    <dbReference type="NCBI Taxonomy" id="449393"/>
    <lineage>
        <taxon>unclassified sequences</taxon>
        <taxon>metagenomes</taxon>
        <taxon>ecological metagenomes</taxon>
    </lineage>
</organism>
<dbReference type="GO" id="GO:0006433">
    <property type="term" value="P:prolyl-tRNA aminoacylation"/>
    <property type="evidence" value="ECO:0007669"/>
    <property type="project" value="TreeGrafter"/>
</dbReference>
<protein>
    <submittedName>
        <fullName evidence="2">Unannotated protein</fullName>
    </submittedName>
</protein>
<dbReference type="InterPro" id="IPR004154">
    <property type="entry name" value="Anticodon-bd"/>
</dbReference>
<accession>A0A6J7WBG8</accession>
<sequence>MGRKYAQALNLTVLDNNGKSQVVTMGSYGIGVSRAVAAIAEQTSDAIGLNWPAEIAPAKVHIVATGKEDLPFDTAFKLGEDLEAIGISVMLDDRRDASAGVKFKDAELIGNPIIVVVGKALADGKIEVRVRATGDKSEVALGDGLTTISSLLK</sequence>
<dbReference type="GO" id="GO:0005829">
    <property type="term" value="C:cytosol"/>
    <property type="evidence" value="ECO:0007669"/>
    <property type="project" value="TreeGrafter"/>
</dbReference>
<dbReference type="AlphaFoldDB" id="A0A6J7WBG8"/>
<name>A0A6J7WBG8_9ZZZZ</name>
<reference evidence="2" key="1">
    <citation type="submission" date="2020-05" db="EMBL/GenBank/DDBJ databases">
        <authorList>
            <person name="Chiriac C."/>
            <person name="Salcher M."/>
            <person name="Ghai R."/>
            <person name="Kavagutti S V."/>
        </authorList>
    </citation>
    <scope>NUCLEOTIDE SEQUENCE</scope>
</reference>
<dbReference type="EMBL" id="CAFBRZ010000124">
    <property type="protein sequence ID" value="CAB5162362.1"/>
    <property type="molecule type" value="Genomic_DNA"/>
</dbReference>
<dbReference type="SUPFAM" id="SSF52954">
    <property type="entry name" value="Class II aaRS ABD-related"/>
    <property type="match status" value="1"/>
</dbReference>